<dbReference type="Proteomes" id="UP000199072">
    <property type="component" value="Unassembled WGS sequence"/>
</dbReference>
<dbReference type="PRINTS" id="PR00344">
    <property type="entry name" value="BCTRLSENSOR"/>
</dbReference>
<dbReference type="PROSITE" id="PS50109">
    <property type="entry name" value="HIS_KIN"/>
    <property type="match status" value="1"/>
</dbReference>
<evidence type="ECO:0000256" key="5">
    <source>
        <dbReference type="ARBA" id="ARBA00022777"/>
    </source>
</evidence>
<dbReference type="FunFam" id="3.30.565.10:FF:000006">
    <property type="entry name" value="Sensor histidine kinase WalK"/>
    <property type="match status" value="1"/>
</dbReference>
<gene>
    <name evidence="10" type="ORF">SAMN05216464_1206</name>
</gene>
<dbReference type="InterPro" id="IPR013656">
    <property type="entry name" value="PAS_4"/>
</dbReference>
<proteinExistence type="predicted"/>
<sequence length="652" mass="73594">MSDPAQPLSNQQLLDVLSQYHSGIAIHYGVDSIIQYANDAMIAIWGKDKRVIGKSLEDALPELKGQPFIDMFKKVWNEGITISGTNTPADLEIEGKLQTFYFDFEYRAIKNAEGKTYCILHTATDVTPRYLSQQREQDMAEELTAINEELAASNEELRTTNEELTESQDQFRILYEELSESNSRFRSMVRQAPIGICIIRAGNLLIQDVNDAYLELVGRQRGELENKTIWQAIPEAAETYAPVMNQVISTGIAFSAKEHELSLNRNGIPESVFVDFVYEPLPYYDGSINAIMVLAIEVTEKVKARRSIEEIEERNRLAIEAAEIGTFDLNLDTNVMITSDRFNTIFGFDRPLEREEFAATIHPDDRQARAKAHADALKTGKLYYEARVIYADKSVHWIRVQGKVFYDQEHKPYKILGTLLDITQVQRLNQQKDDFISIASHELKTPITSLKASLQLLERMKDNPSATVLPRLIEQSSRSMQKISSLVEDLLNVSRTNDSQLRLNKTTFTIHDMLNACCNHIRVAGKYELIIHGDEQLQVRADEHAIDQVIVNLVNNAVKYAPESLKIYLIIEKEGDNARVSVKDNGPGIPASKLPNLFERYYQAEAVGFQNSGLGLGLYISAEIIKRHGGEIGVNSEPGKGSTFWFTIPIKG</sequence>
<evidence type="ECO:0000256" key="7">
    <source>
        <dbReference type="SAM" id="Coils"/>
    </source>
</evidence>
<dbReference type="InterPro" id="IPR036890">
    <property type="entry name" value="HATPase_C_sf"/>
</dbReference>
<dbReference type="InterPro" id="IPR035965">
    <property type="entry name" value="PAS-like_dom_sf"/>
</dbReference>
<dbReference type="SUPFAM" id="SSF55874">
    <property type="entry name" value="ATPase domain of HSP90 chaperone/DNA topoisomerase II/histidine kinase"/>
    <property type="match status" value="1"/>
</dbReference>
<evidence type="ECO:0000259" key="9">
    <source>
        <dbReference type="PROSITE" id="PS50113"/>
    </source>
</evidence>
<dbReference type="Gene3D" id="3.30.565.10">
    <property type="entry name" value="Histidine kinase-like ATPase, C-terminal domain"/>
    <property type="match status" value="1"/>
</dbReference>
<keyword evidence="5" id="KW-0418">Kinase</keyword>
<dbReference type="SMART" id="SM00387">
    <property type="entry name" value="HATPase_c"/>
    <property type="match status" value="1"/>
</dbReference>
<dbReference type="SUPFAM" id="SSF47384">
    <property type="entry name" value="Homodimeric domain of signal transducing histidine kinase"/>
    <property type="match status" value="1"/>
</dbReference>
<feature type="domain" description="PAC" evidence="9">
    <location>
        <begin position="382"/>
        <end position="434"/>
    </location>
</feature>
<dbReference type="EC" id="2.7.13.3" evidence="2"/>
<evidence type="ECO:0000259" key="8">
    <source>
        <dbReference type="PROSITE" id="PS50109"/>
    </source>
</evidence>
<dbReference type="InterPro" id="IPR000014">
    <property type="entry name" value="PAS"/>
</dbReference>
<dbReference type="RefSeq" id="WP_091156164.1">
    <property type="nucleotide sequence ID" value="NZ_FNAI01000020.1"/>
</dbReference>
<reference evidence="10 11" key="1">
    <citation type="submission" date="2016-10" db="EMBL/GenBank/DDBJ databases">
        <authorList>
            <person name="de Groot N.N."/>
        </authorList>
    </citation>
    <scope>NUCLEOTIDE SEQUENCE [LARGE SCALE GENOMIC DNA]</scope>
    <source>
        <strain evidence="10 11">47C3B</strain>
    </source>
</reference>
<accession>A0A1G7LZ41</accession>
<dbReference type="InterPro" id="IPR050736">
    <property type="entry name" value="Sensor_HK_Regulatory"/>
</dbReference>
<evidence type="ECO:0000256" key="4">
    <source>
        <dbReference type="ARBA" id="ARBA00022679"/>
    </source>
</evidence>
<dbReference type="GO" id="GO:0000155">
    <property type="term" value="F:phosphorelay sensor kinase activity"/>
    <property type="evidence" value="ECO:0007669"/>
    <property type="project" value="InterPro"/>
</dbReference>
<dbReference type="NCBIfam" id="TIGR00229">
    <property type="entry name" value="sensory_box"/>
    <property type="match status" value="2"/>
</dbReference>
<dbReference type="PROSITE" id="PS50113">
    <property type="entry name" value="PAC"/>
    <property type="match status" value="1"/>
</dbReference>
<organism evidence="10 11">
    <name type="scientific">Mucilaginibacter pineti</name>
    <dbReference type="NCBI Taxonomy" id="1391627"/>
    <lineage>
        <taxon>Bacteria</taxon>
        <taxon>Pseudomonadati</taxon>
        <taxon>Bacteroidota</taxon>
        <taxon>Sphingobacteriia</taxon>
        <taxon>Sphingobacteriales</taxon>
        <taxon>Sphingobacteriaceae</taxon>
        <taxon>Mucilaginibacter</taxon>
    </lineage>
</organism>
<keyword evidence="4" id="KW-0808">Transferase</keyword>
<keyword evidence="7" id="KW-0175">Coiled coil</keyword>
<dbReference type="Pfam" id="PF00512">
    <property type="entry name" value="HisKA"/>
    <property type="match status" value="1"/>
</dbReference>
<dbReference type="SMART" id="SM00091">
    <property type="entry name" value="PAS"/>
    <property type="match status" value="3"/>
</dbReference>
<evidence type="ECO:0000313" key="10">
    <source>
        <dbReference type="EMBL" id="SDF54671.1"/>
    </source>
</evidence>
<keyword evidence="3" id="KW-0597">Phosphoprotein</keyword>
<protein>
    <recommendedName>
        <fullName evidence="2">histidine kinase</fullName>
        <ecNumber evidence="2">2.7.13.3</ecNumber>
    </recommendedName>
</protein>
<dbReference type="CDD" id="cd00130">
    <property type="entry name" value="PAS"/>
    <property type="match status" value="1"/>
</dbReference>
<feature type="coiled-coil region" evidence="7">
    <location>
        <begin position="136"/>
        <end position="170"/>
    </location>
</feature>
<dbReference type="PANTHER" id="PTHR43711">
    <property type="entry name" value="TWO-COMPONENT HISTIDINE KINASE"/>
    <property type="match status" value="1"/>
</dbReference>
<dbReference type="STRING" id="1391627.SAMN05216464_1206"/>
<evidence type="ECO:0000256" key="3">
    <source>
        <dbReference type="ARBA" id="ARBA00022553"/>
    </source>
</evidence>
<dbReference type="InterPro" id="IPR003661">
    <property type="entry name" value="HisK_dim/P_dom"/>
</dbReference>
<dbReference type="InterPro" id="IPR003594">
    <property type="entry name" value="HATPase_dom"/>
</dbReference>
<dbReference type="Pfam" id="PF02518">
    <property type="entry name" value="HATPase_c"/>
    <property type="match status" value="1"/>
</dbReference>
<dbReference type="SUPFAM" id="SSF55785">
    <property type="entry name" value="PYP-like sensor domain (PAS domain)"/>
    <property type="match status" value="3"/>
</dbReference>
<dbReference type="EMBL" id="FNAI01000020">
    <property type="protein sequence ID" value="SDF54671.1"/>
    <property type="molecule type" value="Genomic_DNA"/>
</dbReference>
<evidence type="ECO:0000256" key="6">
    <source>
        <dbReference type="ARBA" id="ARBA00023012"/>
    </source>
</evidence>
<dbReference type="CDD" id="cd00075">
    <property type="entry name" value="HATPase"/>
    <property type="match status" value="1"/>
</dbReference>
<dbReference type="AlphaFoldDB" id="A0A1G7LZ41"/>
<dbReference type="InterPro" id="IPR005467">
    <property type="entry name" value="His_kinase_dom"/>
</dbReference>
<dbReference type="Gene3D" id="1.10.287.130">
    <property type="match status" value="1"/>
</dbReference>
<evidence type="ECO:0000256" key="2">
    <source>
        <dbReference type="ARBA" id="ARBA00012438"/>
    </source>
</evidence>
<dbReference type="InterPro" id="IPR000700">
    <property type="entry name" value="PAS-assoc_C"/>
</dbReference>
<dbReference type="OrthoDB" id="9813151at2"/>
<dbReference type="PANTHER" id="PTHR43711:SF1">
    <property type="entry name" value="HISTIDINE KINASE 1"/>
    <property type="match status" value="1"/>
</dbReference>
<dbReference type="CDD" id="cd00082">
    <property type="entry name" value="HisKA"/>
    <property type="match status" value="1"/>
</dbReference>
<feature type="domain" description="Histidine kinase" evidence="8">
    <location>
        <begin position="438"/>
        <end position="652"/>
    </location>
</feature>
<dbReference type="Pfam" id="PF08448">
    <property type="entry name" value="PAS_4"/>
    <property type="match status" value="2"/>
</dbReference>
<dbReference type="Gene3D" id="3.30.450.20">
    <property type="entry name" value="PAS domain"/>
    <property type="match status" value="3"/>
</dbReference>
<dbReference type="InterPro" id="IPR004358">
    <property type="entry name" value="Sig_transdc_His_kin-like_C"/>
</dbReference>
<keyword evidence="6" id="KW-0902">Two-component regulatory system</keyword>
<dbReference type="SMART" id="SM00086">
    <property type="entry name" value="PAC"/>
    <property type="match status" value="2"/>
</dbReference>
<dbReference type="SMART" id="SM00388">
    <property type="entry name" value="HisKA"/>
    <property type="match status" value="1"/>
</dbReference>
<dbReference type="InterPro" id="IPR013655">
    <property type="entry name" value="PAS_fold_3"/>
</dbReference>
<dbReference type="InterPro" id="IPR001610">
    <property type="entry name" value="PAC"/>
</dbReference>
<name>A0A1G7LZ41_9SPHI</name>
<dbReference type="Pfam" id="PF08447">
    <property type="entry name" value="PAS_3"/>
    <property type="match status" value="1"/>
</dbReference>
<evidence type="ECO:0000313" key="11">
    <source>
        <dbReference type="Proteomes" id="UP000199072"/>
    </source>
</evidence>
<dbReference type="InterPro" id="IPR036097">
    <property type="entry name" value="HisK_dim/P_sf"/>
</dbReference>
<keyword evidence="11" id="KW-1185">Reference proteome</keyword>
<comment type="catalytic activity">
    <reaction evidence="1">
        <text>ATP + protein L-histidine = ADP + protein N-phospho-L-histidine.</text>
        <dbReference type="EC" id="2.7.13.3"/>
    </reaction>
</comment>
<dbReference type="Gene3D" id="2.10.70.100">
    <property type="match status" value="1"/>
</dbReference>
<evidence type="ECO:0000256" key="1">
    <source>
        <dbReference type="ARBA" id="ARBA00000085"/>
    </source>
</evidence>